<accession>X1A902</accession>
<feature type="non-terminal residue" evidence="1">
    <location>
        <position position="1"/>
    </location>
</feature>
<proteinExistence type="predicted"/>
<sequence length="53" mass="6617">KKTYIRGLYNEKFRNKNVNRLLLEPQYLLKLKIKNNNKMVIKNYTKYRKKRIS</sequence>
<protein>
    <submittedName>
        <fullName evidence="1">Uncharacterized protein</fullName>
    </submittedName>
</protein>
<organism evidence="1">
    <name type="scientific">marine sediment metagenome</name>
    <dbReference type="NCBI Taxonomy" id="412755"/>
    <lineage>
        <taxon>unclassified sequences</taxon>
        <taxon>metagenomes</taxon>
        <taxon>ecological metagenomes</taxon>
    </lineage>
</organism>
<name>X1A902_9ZZZZ</name>
<dbReference type="EMBL" id="BART01006755">
    <property type="protein sequence ID" value="GAG69218.1"/>
    <property type="molecule type" value="Genomic_DNA"/>
</dbReference>
<dbReference type="AlphaFoldDB" id="X1A902"/>
<gene>
    <name evidence="1" type="ORF">S01H4_15411</name>
</gene>
<reference evidence="1" key="1">
    <citation type="journal article" date="2014" name="Front. Microbiol.">
        <title>High frequency of phylogenetically diverse reductive dehalogenase-homologous genes in deep subseafloor sedimentary metagenomes.</title>
        <authorList>
            <person name="Kawai M."/>
            <person name="Futagami T."/>
            <person name="Toyoda A."/>
            <person name="Takaki Y."/>
            <person name="Nishi S."/>
            <person name="Hori S."/>
            <person name="Arai W."/>
            <person name="Tsubouchi T."/>
            <person name="Morono Y."/>
            <person name="Uchiyama I."/>
            <person name="Ito T."/>
            <person name="Fujiyama A."/>
            <person name="Inagaki F."/>
            <person name="Takami H."/>
        </authorList>
    </citation>
    <scope>NUCLEOTIDE SEQUENCE</scope>
    <source>
        <strain evidence="1">Expedition CK06-06</strain>
    </source>
</reference>
<evidence type="ECO:0000313" key="1">
    <source>
        <dbReference type="EMBL" id="GAG69218.1"/>
    </source>
</evidence>
<comment type="caution">
    <text evidence="1">The sequence shown here is derived from an EMBL/GenBank/DDBJ whole genome shotgun (WGS) entry which is preliminary data.</text>
</comment>